<gene>
    <name evidence="2" type="ORF">brsh051_09560</name>
</gene>
<feature type="transmembrane region" description="Helical" evidence="1">
    <location>
        <begin position="75"/>
        <end position="96"/>
    </location>
</feature>
<evidence type="ECO:0000256" key="1">
    <source>
        <dbReference type="SAM" id="Phobius"/>
    </source>
</evidence>
<dbReference type="AlphaFoldDB" id="A0AAN0K6C2"/>
<name>A0AAN0K6C2_9ACTN</name>
<organism evidence="2 3">
    <name type="scientific">Brooklawnia propionicigenes</name>
    <dbReference type="NCBI Taxonomy" id="3041175"/>
    <lineage>
        <taxon>Bacteria</taxon>
        <taxon>Bacillati</taxon>
        <taxon>Actinomycetota</taxon>
        <taxon>Actinomycetes</taxon>
        <taxon>Propionibacteriales</taxon>
        <taxon>Propionibacteriaceae</taxon>
        <taxon>Brooklawnia</taxon>
    </lineage>
</organism>
<evidence type="ECO:0000313" key="2">
    <source>
        <dbReference type="EMBL" id="BEH01675.1"/>
    </source>
</evidence>
<dbReference type="PANTHER" id="PTHR43568:SF1">
    <property type="entry name" value="P PROTEIN"/>
    <property type="match status" value="1"/>
</dbReference>
<dbReference type="EMBL" id="AP028056">
    <property type="protein sequence ID" value="BEH01675.1"/>
    <property type="molecule type" value="Genomic_DNA"/>
</dbReference>
<reference evidence="2" key="1">
    <citation type="journal article" date="2024" name="Int. J. Syst. Evol. Microbiol.">
        <title>Brooklawnia propionicigenes sp. nov., a facultatively anaerobic, propionate-producing bacterium isolated from a methanogenic reactor treating waste from cattle farms.</title>
        <authorList>
            <person name="Akita Y."/>
            <person name="Ueki A."/>
            <person name="Tonouchi A."/>
            <person name="Sugawara Y."/>
            <person name="Honma S."/>
            <person name="Kaku N."/>
            <person name="Ueki K."/>
        </authorList>
    </citation>
    <scope>NUCLEOTIDE SEQUENCE</scope>
    <source>
        <strain evidence="2">SH051</strain>
    </source>
</reference>
<dbReference type="PANTHER" id="PTHR43568">
    <property type="entry name" value="P PROTEIN"/>
    <property type="match status" value="1"/>
</dbReference>
<protein>
    <submittedName>
        <fullName evidence="2">Uncharacterized protein</fullName>
    </submittedName>
</protein>
<dbReference type="InterPro" id="IPR051475">
    <property type="entry name" value="Diverse_Ion_Transporter"/>
</dbReference>
<keyword evidence="3" id="KW-1185">Reference proteome</keyword>
<sequence>MQVPPVRVGDPVTMAPIVDVLVTYGSDSHDGAFLWWAFALGADFGGNGTAVAASANVVGIGLAARSGHKITFWHFTKYGILTTVFTTIIAWIYIYLRYIAFA</sequence>
<keyword evidence="1" id="KW-0812">Transmembrane</keyword>
<evidence type="ECO:0000313" key="3">
    <source>
        <dbReference type="Proteomes" id="UP001431656"/>
    </source>
</evidence>
<feature type="transmembrane region" description="Helical" evidence="1">
    <location>
        <begin position="33"/>
        <end position="63"/>
    </location>
</feature>
<keyword evidence="1" id="KW-1133">Transmembrane helix</keyword>
<dbReference type="Proteomes" id="UP001431656">
    <property type="component" value="Chromosome"/>
</dbReference>
<accession>A0AAN0K6C2</accession>
<dbReference type="KEGG" id="broo:brsh051_09560"/>
<proteinExistence type="predicted"/>
<keyword evidence="1" id="KW-0472">Membrane</keyword>